<accession>A0A9W8ECV6</accession>
<protein>
    <recommendedName>
        <fullName evidence="2">Swiss Army Knife RNA repair protein HAD domain-containing protein</fullName>
    </recommendedName>
</protein>
<dbReference type="Pfam" id="PF10307">
    <property type="entry name" value="HAD_SAK_1"/>
    <property type="match status" value="1"/>
</dbReference>
<sequence length="605" mass="66969">MSTYSTHATGRRQPTLSSSTTSPELATVQTAAALREHLLETTPPMDMAYLPEVLAFKDRYQQRTRLTGTVARPLASQSSSTSAPADLEHEPAGSIAENDAIPDPFSHLTTINIFDFDNTLYASPVPNPRLWDKKLLGTLLGTDIGWYHDARTLSPPLVVPTRAHFAPAVTRRAQQSIAHPQCLTVLLTGRAHQKFYQAVCGILAHGQLDFDMVFLKKTPPIPTPVVGQPISPLVSQSAPVNPLVSTLTYKLQVLDMLCAEFPSVTALNVWEDRPHHTVKFQQYIITRIEQGRLQHGQAIQVKPDITYLPKQAETALVRQFVHEYNQRQQPILDAILRQTASQSSSTSTSVSPTMSETAEPALSEQPSCPNLPCQVKFFRLQPITLQTSLHFSPVSLKHLQQRVLRLPRNWRHQPHSTLLCTASPTPDLQSFLDQAIVAAPPSHYPLALTVDRIGRMGSNVIVAGIALPPQLHSACFRQQPLYLVLGSAIPPQRLAFQHSVIIWEPLDSPITVRAKLVALSRTTVTEDYQPPRITPPKPPAAAVKVSVLLRRHHPQLQGRHFGQALQDIDAKMQELCLENNEANVAAIEDLVQTFPFDGRTPELHG</sequence>
<organism evidence="3 4">
    <name type="scientific">Dimargaris verticillata</name>
    <dbReference type="NCBI Taxonomy" id="2761393"/>
    <lineage>
        <taxon>Eukaryota</taxon>
        <taxon>Fungi</taxon>
        <taxon>Fungi incertae sedis</taxon>
        <taxon>Zoopagomycota</taxon>
        <taxon>Kickxellomycotina</taxon>
        <taxon>Dimargaritomycetes</taxon>
        <taxon>Dimargaritales</taxon>
        <taxon>Dimargaritaceae</taxon>
        <taxon>Dimargaris</taxon>
    </lineage>
</organism>
<feature type="region of interest" description="Disordered" evidence="1">
    <location>
        <begin position="343"/>
        <end position="366"/>
    </location>
</feature>
<evidence type="ECO:0000313" key="3">
    <source>
        <dbReference type="EMBL" id="KAJ1978462.1"/>
    </source>
</evidence>
<gene>
    <name evidence="3" type="ORF">H4R34_003194</name>
</gene>
<keyword evidence="4" id="KW-1185">Reference proteome</keyword>
<proteinExistence type="predicted"/>
<evidence type="ECO:0000259" key="2">
    <source>
        <dbReference type="Pfam" id="PF10307"/>
    </source>
</evidence>
<dbReference type="OrthoDB" id="5596992at2759"/>
<feature type="domain" description="Swiss Army Knife RNA repair protein HAD" evidence="2">
    <location>
        <begin position="123"/>
        <end position="326"/>
    </location>
</feature>
<feature type="compositionally biased region" description="Low complexity" evidence="1">
    <location>
        <begin position="343"/>
        <end position="357"/>
    </location>
</feature>
<dbReference type="AlphaFoldDB" id="A0A9W8ECV6"/>
<dbReference type="EMBL" id="JANBQB010000275">
    <property type="protein sequence ID" value="KAJ1978462.1"/>
    <property type="molecule type" value="Genomic_DNA"/>
</dbReference>
<feature type="region of interest" description="Disordered" evidence="1">
    <location>
        <begin position="68"/>
        <end position="100"/>
    </location>
</feature>
<reference evidence="3" key="1">
    <citation type="submission" date="2022-07" db="EMBL/GenBank/DDBJ databases">
        <title>Phylogenomic reconstructions and comparative analyses of Kickxellomycotina fungi.</title>
        <authorList>
            <person name="Reynolds N.K."/>
            <person name="Stajich J.E."/>
            <person name="Barry K."/>
            <person name="Grigoriev I.V."/>
            <person name="Crous P."/>
            <person name="Smith M.E."/>
        </authorList>
    </citation>
    <scope>NUCLEOTIDE SEQUENCE</scope>
    <source>
        <strain evidence="3">RSA 567</strain>
    </source>
</reference>
<feature type="compositionally biased region" description="Polar residues" evidence="1">
    <location>
        <begin position="1"/>
        <end position="14"/>
    </location>
</feature>
<comment type="caution">
    <text evidence="3">The sequence shown here is derived from an EMBL/GenBank/DDBJ whole genome shotgun (WGS) entry which is preliminary data.</text>
</comment>
<dbReference type="InterPro" id="IPR018812">
    <property type="entry name" value="SAK_HAD"/>
</dbReference>
<dbReference type="Proteomes" id="UP001151582">
    <property type="component" value="Unassembled WGS sequence"/>
</dbReference>
<feature type="region of interest" description="Disordered" evidence="1">
    <location>
        <begin position="1"/>
        <end position="24"/>
    </location>
</feature>
<evidence type="ECO:0000256" key="1">
    <source>
        <dbReference type="SAM" id="MobiDB-lite"/>
    </source>
</evidence>
<evidence type="ECO:0000313" key="4">
    <source>
        <dbReference type="Proteomes" id="UP001151582"/>
    </source>
</evidence>
<name>A0A9W8ECV6_9FUNG</name>